<feature type="compositionally biased region" description="Polar residues" evidence="1">
    <location>
        <begin position="268"/>
        <end position="292"/>
    </location>
</feature>
<feature type="transmembrane region" description="Helical" evidence="2">
    <location>
        <begin position="20"/>
        <end position="37"/>
    </location>
</feature>
<dbReference type="PANTHER" id="PTHR33700:SF4">
    <property type="entry name" value="MYB-LIKE PROTEIN X"/>
    <property type="match status" value="1"/>
</dbReference>
<reference evidence="3" key="1">
    <citation type="submission" date="2024-03" db="EMBL/GenBank/DDBJ databases">
        <title>WGS assembly of Saponaria officinalis var. Norfolk2.</title>
        <authorList>
            <person name="Jenkins J."/>
            <person name="Shu S."/>
            <person name="Grimwood J."/>
            <person name="Barry K."/>
            <person name="Goodstein D."/>
            <person name="Schmutz J."/>
            <person name="Leebens-Mack J."/>
            <person name="Osbourn A."/>
        </authorList>
    </citation>
    <scope>NUCLEOTIDE SEQUENCE [LARGE SCALE GENOMIC DNA]</scope>
    <source>
        <strain evidence="3">JIC</strain>
    </source>
</reference>
<dbReference type="AlphaFoldDB" id="A0AAW1GP70"/>
<sequence length="417" mass="46183">MYKQSPSRNHRSKGIKAKHVLQICLLLAVCFWLIYQVKHSQEKKREFNAKDEKVVDKLQKDSEIVRFGRKDLPRVSEIATDGDKHAEDDEEKEAEEEDDNKRDEDEPEKDDEKGGGDDETDENVDELKEAEQVDEDSEEDVDENHVENEEKEFLGKDDRFESGENEEVGKNEHDERDASSNGQGHGIDNADKHEEREEPYKADDASSEVANHVQNIIPETENVTKAHANSIFGNGSFVQENEAKSSNNPNASTNTDVRSTDNPKERPSLSNGTQKAFNANVSLNADTVNTTVGKDPNLLGNVLGDNSKPELATGNPNKTENAHINVEKSLGSSGMAADSKKADDTDATGAENDSSVSDGARDDKLEKNGTGEGIVRNDPIDESDTNLTDEEKETRTDLKTLPDISTKARNTEEVMML</sequence>
<keyword evidence="2" id="KW-0472">Membrane</keyword>
<proteinExistence type="predicted"/>
<keyword evidence="2" id="KW-1133">Transmembrane helix</keyword>
<dbReference type="PANTHER" id="PTHR33700">
    <property type="entry name" value="MYB-LIKE PROTEIN X"/>
    <property type="match status" value="1"/>
</dbReference>
<accession>A0AAW1GP70</accession>
<name>A0AAW1GP70_SAPOF</name>
<feature type="compositionally biased region" description="Acidic residues" evidence="1">
    <location>
        <begin position="132"/>
        <end position="142"/>
    </location>
</feature>
<feature type="compositionally biased region" description="Basic and acidic residues" evidence="1">
    <location>
        <begin position="188"/>
        <end position="204"/>
    </location>
</feature>
<feature type="compositionally biased region" description="Polar residues" evidence="1">
    <location>
        <begin position="234"/>
        <end position="257"/>
    </location>
</feature>
<feature type="compositionally biased region" description="Basic and acidic residues" evidence="1">
    <location>
        <begin position="143"/>
        <end position="178"/>
    </location>
</feature>
<keyword evidence="4" id="KW-1185">Reference proteome</keyword>
<feature type="region of interest" description="Disordered" evidence="1">
    <location>
        <begin position="234"/>
        <end position="401"/>
    </location>
</feature>
<keyword evidence="2" id="KW-0812">Transmembrane</keyword>
<gene>
    <name evidence="3" type="ORF">RND81_14G193400</name>
</gene>
<feature type="region of interest" description="Disordered" evidence="1">
    <location>
        <begin position="69"/>
        <end position="222"/>
    </location>
</feature>
<organism evidence="3 4">
    <name type="scientific">Saponaria officinalis</name>
    <name type="common">Common soapwort</name>
    <name type="synonym">Lychnis saponaria</name>
    <dbReference type="NCBI Taxonomy" id="3572"/>
    <lineage>
        <taxon>Eukaryota</taxon>
        <taxon>Viridiplantae</taxon>
        <taxon>Streptophyta</taxon>
        <taxon>Embryophyta</taxon>
        <taxon>Tracheophyta</taxon>
        <taxon>Spermatophyta</taxon>
        <taxon>Magnoliopsida</taxon>
        <taxon>eudicotyledons</taxon>
        <taxon>Gunneridae</taxon>
        <taxon>Pentapetalae</taxon>
        <taxon>Caryophyllales</taxon>
        <taxon>Caryophyllaceae</taxon>
        <taxon>Caryophylleae</taxon>
        <taxon>Saponaria</taxon>
    </lineage>
</organism>
<dbReference type="EMBL" id="JBDFQZ010000014">
    <property type="protein sequence ID" value="KAK9666557.1"/>
    <property type="molecule type" value="Genomic_DNA"/>
</dbReference>
<feature type="compositionally biased region" description="Basic and acidic residues" evidence="1">
    <location>
        <begin position="359"/>
        <end position="369"/>
    </location>
</feature>
<comment type="caution">
    <text evidence="3">The sequence shown here is derived from an EMBL/GenBank/DDBJ whole genome shotgun (WGS) entry which is preliminary data.</text>
</comment>
<feature type="compositionally biased region" description="Basic and acidic residues" evidence="1">
    <location>
        <begin position="258"/>
        <end position="267"/>
    </location>
</feature>
<protein>
    <submittedName>
        <fullName evidence="3">Uncharacterized protein</fullName>
    </submittedName>
</protein>
<dbReference type="Proteomes" id="UP001443914">
    <property type="component" value="Unassembled WGS sequence"/>
</dbReference>
<feature type="compositionally biased region" description="Acidic residues" evidence="1">
    <location>
        <begin position="380"/>
        <end position="391"/>
    </location>
</feature>
<evidence type="ECO:0000313" key="4">
    <source>
        <dbReference type="Proteomes" id="UP001443914"/>
    </source>
</evidence>
<evidence type="ECO:0000256" key="2">
    <source>
        <dbReference type="SAM" id="Phobius"/>
    </source>
</evidence>
<evidence type="ECO:0000313" key="3">
    <source>
        <dbReference type="EMBL" id="KAK9666557.1"/>
    </source>
</evidence>
<feature type="compositionally biased region" description="Basic and acidic residues" evidence="1">
    <location>
        <begin position="99"/>
        <end position="116"/>
    </location>
</feature>
<evidence type="ECO:0000256" key="1">
    <source>
        <dbReference type="SAM" id="MobiDB-lite"/>
    </source>
</evidence>
<feature type="compositionally biased region" description="Acidic residues" evidence="1">
    <location>
        <begin position="88"/>
        <end position="98"/>
    </location>
</feature>